<dbReference type="PANTHER" id="PTHR14464">
    <property type="entry name" value="EXONUCLEASE V"/>
    <property type="match status" value="1"/>
</dbReference>
<keyword evidence="9" id="KW-0408">Iron</keyword>
<evidence type="ECO:0000313" key="13">
    <source>
        <dbReference type="Proteomes" id="UP000095085"/>
    </source>
</evidence>
<evidence type="ECO:0000256" key="5">
    <source>
        <dbReference type="ARBA" id="ARBA00013561"/>
    </source>
</evidence>
<evidence type="ECO:0000313" key="12">
    <source>
        <dbReference type="EMBL" id="ODV67653.1"/>
    </source>
</evidence>
<accession>A0A1E4RK79</accession>
<evidence type="ECO:0000256" key="9">
    <source>
        <dbReference type="ARBA" id="ARBA00023004"/>
    </source>
</evidence>
<comment type="cofactor">
    <cofactor evidence="1">
        <name>Mg(2+)</name>
        <dbReference type="ChEBI" id="CHEBI:18420"/>
    </cofactor>
</comment>
<dbReference type="Proteomes" id="UP000095085">
    <property type="component" value="Unassembled WGS sequence"/>
</dbReference>
<dbReference type="Pfam" id="PF09810">
    <property type="entry name" value="Exo5"/>
    <property type="match status" value="1"/>
</dbReference>
<dbReference type="PANTHER" id="PTHR14464:SF4">
    <property type="entry name" value="EXONUCLEASE V"/>
    <property type="match status" value="1"/>
</dbReference>
<keyword evidence="8" id="KW-0269">Exonuclease</keyword>
<comment type="subunit">
    <text evidence="4">Monomer.</text>
</comment>
<protein>
    <recommendedName>
        <fullName evidence="5">Exonuclease V, mitochondrial</fullName>
    </recommendedName>
    <alternativeName>
        <fullName evidence="11">Defects in morphology protein 1</fullName>
    </alternativeName>
</protein>
<organism evidence="12 13">
    <name type="scientific">Hyphopichia burtonii NRRL Y-1933</name>
    <dbReference type="NCBI Taxonomy" id="984485"/>
    <lineage>
        <taxon>Eukaryota</taxon>
        <taxon>Fungi</taxon>
        <taxon>Dikarya</taxon>
        <taxon>Ascomycota</taxon>
        <taxon>Saccharomycotina</taxon>
        <taxon>Pichiomycetes</taxon>
        <taxon>Debaryomycetaceae</taxon>
        <taxon>Hyphopichia</taxon>
    </lineage>
</organism>
<evidence type="ECO:0000256" key="2">
    <source>
        <dbReference type="ARBA" id="ARBA00001966"/>
    </source>
</evidence>
<evidence type="ECO:0000256" key="3">
    <source>
        <dbReference type="ARBA" id="ARBA00009797"/>
    </source>
</evidence>
<dbReference type="AlphaFoldDB" id="A0A1E4RK79"/>
<dbReference type="GO" id="GO:0005634">
    <property type="term" value="C:nucleus"/>
    <property type="evidence" value="ECO:0007669"/>
    <property type="project" value="TreeGrafter"/>
</dbReference>
<dbReference type="RefSeq" id="XP_020076720.1">
    <property type="nucleotide sequence ID" value="XM_020221054.1"/>
</dbReference>
<keyword evidence="13" id="KW-1185">Reference proteome</keyword>
<gene>
    <name evidence="12" type="ORF">HYPBUDRAFT_152506</name>
</gene>
<evidence type="ECO:0000256" key="4">
    <source>
        <dbReference type="ARBA" id="ARBA00011245"/>
    </source>
</evidence>
<dbReference type="GO" id="GO:0045145">
    <property type="term" value="F:single-stranded DNA 5'-3' DNA exonuclease activity"/>
    <property type="evidence" value="ECO:0007669"/>
    <property type="project" value="InterPro"/>
</dbReference>
<keyword evidence="8" id="KW-0378">Hydrolase</keyword>
<keyword evidence="10" id="KW-0411">Iron-sulfur</keyword>
<evidence type="ECO:0000256" key="11">
    <source>
        <dbReference type="ARBA" id="ARBA00030412"/>
    </source>
</evidence>
<dbReference type="GO" id="GO:0036297">
    <property type="term" value="P:interstrand cross-link repair"/>
    <property type="evidence" value="ECO:0007669"/>
    <property type="project" value="TreeGrafter"/>
</dbReference>
<evidence type="ECO:0000256" key="8">
    <source>
        <dbReference type="ARBA" id="ARBA00022839"/>
    </source>
</evidence>
<keyword evidence="6" id="KW-0004">4Fe-4S</keyword>
<comment type="similarity">
    <text evidence="3">Belongs to the EXO5 family.</text>
</comment>
<dbReference type="InterPro" id="IPR019190">
    <property type="entry name" value="EXOV"/>
</dbReference>
<dbReference type="STRING" id="984485.A0A1E4RK79"/>
<reference evidence="13" key="1">
    <citation type="submission" date="2016-05" db="EMBL/GenBank/DDBJ databases">
        <title>Comparative genomics of biotechnologically important yeasts.</title>
        <authorList>
            <consortium name="DOE Joint Genome Institute"/>
            <person name="Riley R."/>
            <person name="Haridas S."/>
            <person name="Wolfe K.H."/>
            <person name="Lopes M.R."/>
            <person name="Hittinger C.T."/>
            <person name="Goker M."/>
            <person name="Salamov A."/>
            <person name="Wisecaver J."/>
            <person name="Long T.M."/>
            <person name="Aerts A.L."/>
            <person name="Barry K."/>
            <person name="Choi C."/>
            <person name="Clum A."/>
            <person name="Coughlan A.Y."/>
            <person name="Deshpande S."/>
            <person name="Douglass A.P."/>
            <person name="Hanson S.J."/>
            <person name="Klenk H.-P."/>
            <person name="Labutti K."/>
            <person name="Lapidus A."/>
            <person name="Lindquist E."/>
            <person name="Lipzen A."/>
            <person name="Meier-Kolthoff J.P."/>
            <person name="Ohm R.A."/>
            <person name="Otillar R.P."/>
            <person name="Pangilinan J."/>
            <person name="Peng Y."/>
            <person name="Rokas A."/>
            <person name="Rosa C.A."/>
            <person name="Scheuner C."/>
            <person name="Sibirny A.A."/>
            <person name="Slot J.C."/>
            <person name="Stielow J.B."/>
            <person name="Sun H."/>
            <person name="Kurtzman C.P."/>
            <person name="Blackwell M."/>
            <person name="Grigoriev I.V."/>
            <person name="Jeffries T.W."/>
        </authorList>
    </citation>
    <scope>NUCLEOTIDE SEQUENCE [LARGE SCALE GENOMIC DNA]</scope>
    <source>
        <strain evidence="13">NRRL Y-1933</strain>
    </source>
</reference>
<evidence type="ECO:0000256" key="6">
    <source>
        <dbReference type="ARBA" id="ARBA00022485"/>
    </source>
</evidence>
<dbReference type="EMBL" id="KV454540">
    <property type="protein sequence ID" value="ODV67653.1"/>
    <property type="molecule type" value="Genomic_DNA"/>
</dbReference>
<dbReference type="GO" id="GO:0005739">
    <property type="term" value="C:mitochondrion"/>
    <property type="evidence" value="ECO:0007669"/>
    <property type="project" value="TreeGrafter"/>
</dbReference>
<dbReference type="GeneID" id="30995604"/>
<evidence type="ECO:0000256" key="10">
    <source>
        <dbReference type="ARBA" id="ARBA00023014"/>
    </source>
</evidence>
<proteinExistence type="inferred from homology"/>
<keyword evidence="7" id="KW-0540">Nuclease</keyword>
<evidence type="ECO:0000256" key="1">
    <source>
        <dbReference type="ARBA" id="ARBA00001946"/>
    </source>
</evidence>
<name>A0A1E4RK79_9ASCO</name>
<dbReference type="GO" id="GO:0051539">
    <property type="term" value="F:4 iron, 4 sulfur cluster binding"/>
    <property type="evidence" value="ECO:0007669"/>
    <property type="project" value="UniProtKB-KW"/>
</dbReference>
<evidence type="ECO:0000256" key="7">
    <source>
        <dbReference type="ARBA" id="ARBA00022722"/>
    </source>
</evidence>
<keyword evidence="6" id="KW-0479">Metal-binding</keyword>
<sequence length="499" mass="58377">MIRRNGKNAKDVLRRFIKPVETEEKTDLFAELYTNLQVSSKRTLPLRIPPYLEGPFQFHSKHNQDELYVEIPRLSITKLLTKNWCELQKAYEVYEGSLSKPQTKQMKLGNEHHEKLELSTHEYKDEERLIKFINELPSNEVSDIGTGEFELGQEWFEKIILRVYTLLTTGYAREMLVHGYLDLEQGQFTKDGVLVSGVIDFLKIEGDQMSEEVEYYLQGKTRIEIDDFIKEMKKIIPKYPEQELVIGEMKTRSFSRLPNQSSVIEGAKLQVSYYRRLLDIISGATSYQMMLTNASRRHQDLDQPIGLKHVLKLLIKHWWLIGDDLMQMKLGVFRPLPTRPLANYDLQSMINRQQIEELDQMMQGESWWSQLPPVQEILEPFMGPWQQPLTLRYFALRSSHFYQMLSRIPGRDLALEYHNIKTGQVFSKHRFQANDAQVSSELNNASKFWNGSKRIPEPVDDLSKCNYCQYEVKCAIPRMAKQTVGDKSIGDLIHHFLHP</sequence>
<comment type="cofactor">
    <cofactor evidence="2">
        <name>[4Fe-4S] cluster</name>
        <dbReference type="ChEBI" id="CHEBI:49883"/>
    </cofactor>
</comment>
<dbReference type="OrthoDB" id="354769at2759"/>